<dbReference type="RefSeq" id="XP_976806.1">
    <property type="nucleotide sequence ID" value="XM_971713.2"/>
</dbReference>
<evidence type="ECO:0000313" key="1">
    <source>
        <dbReference type="EMBL" id="EAR86211.1"/>
    </source>
</evidence>
<gene>
    <name evidence="1" type="ORF">TTHERM_00700940</name>
</gene>
<dbReference type="AlphaFoldDB" id="Q22LQ5"/>
<proteinExistence type="predicted"/>
<dbReference type="HOGENOM" id="CLU_046948_0_0_1"/>
<name>Q22LQ5_TETTS</name>
<sequence>MQKLFISQQSEADFSSLDQQLLESNHQSINDQSLLQEESFNCQLNTLQQQQNRNNTSCSDDHTQNQNEQFKKVQFIVKPSQVLLNFQINVFTGLQITSDGVIRYFPAIQPVYFGFNQYDSIQVEDFYHSIGLVNLKQHNRAKQTKSSYKQALDFIQYIPNIEQQIVKETFTKFGMLMCNLSEYFAKQITSEAMLKTKDEEFKMFQQMCMKFLEELNNQNGNQMYCYQIFRLSQKYNDIDFSNYGYSKSYLDLLGINAETLSQIILRGKQIDLIPNKIDITKQGLTSLQRVGVEEEDNNIAEIITFDGFPIKIHLKRKDYGSLFLNKEILQGEYEHYFLITEIDIELNDLQQLINYRQRLTQNFKLSYDDFIKKELSYLFEDVEYSIHSQAFLEKYYAQNIKSLQKKQQLPCGYRQIQN</sequence>
<dbReference type="GeneID" id="7837881"/>
<accession>Q22LQ5</accession>
<dbReference type="EMBL" id="GG662861">
    <property type="protein sequence ID" value="EAR86211.1"/>
    <property type="molecule type" value="Genomic_DNA"/>
</dbReference>
<keyword evidence="2" id="KW-1185">Reference proteome</keyword>
<organism evidence="1 2">
    <name type="scientific">Tetrahymena thermophila (strain SB210)</name>
    <dbReference type="NCBI Taxonomy" id="312017"/>
    <lineage>
        <taxon>Eukaryota</taxon>
        <taxon>Sar</taxon>
        <taxon>Alveolata</taxon>
        <taxon>Ciliophora</taxon>
        <taxon>Intramacronucleata</taxon>
        <taxon>Oligohymenophorea</taxon>
        <taxon>Hymenostomatida</taxon>
        <taxon>Tetrahymenina</taxon>
        <taxon>Tetrahymenidae</taxon>
        <taxon>Tetrahymena</taxon>
    </lineage>
</organism>
<evidence type="ECO:0000313" key="2">
    <source>
        <dbReference type="Proteomes" id="UP000009168"/>
    </source>
</evidence>
<reference evidence="2" key="1">
    <citation type="journal article" date="2006" name="PLoS Biol.">
        <title>Macronuclear genome sequence of the ciliate Tetrahymena thermophila, a model eukaryote.</title>
        <authorList>
            <person name="Eisen J.A."/>
            <person name="Coyne R.S."/>
            <person name="Wu M."/>
            <person name="Wu D."/>
            <person name="Thiagarajan M."/>
            <person name="Wortman J.R."/>
            <person name="Badger J.H."/>
            <person name="Ren Q."/>
            <person name="Amedeo P."/>
            <person name="Jones K.M."/>
            <person name="Tallon L.J."/>
            <person name="Delcher A.L."/>
            <person name="Salzberg S.L."/>
            <person name="Silva J.C."/>
            <person name="Haas B.J."/>
            <person name="Majoros W.H."/>
            <person name="Farzad M."/>
            <person name="Carlton J.M."/>
            <person name="Smith R.K. Jr."/>
            <person name="Garg J."/>
            <person name="Pearlman R.E."/>
            <person name="Karrer K.M."/>
            <person name="Sun L."/>
            <person name="Manning G."/>
            <person name="Elde N.C."/>
            <person name="Turkewitz A.P."/>
            <person name="Asai D.J."/>
            <person name="Wilkes D.E."/>
            <person name="Wang Y."/>
            <person name="Cai H."/>
            <person name="Collins K."/>
            <person name="Stewart B.A."/>
            <person name="Lee S.R."/>
            <person name="Wilamowska K."/>
            <person name="Weinberg Z."/>
            <person name="Ruzzo W.L."/>
            <person name="Wloga D."/>
            <person name="Gaertig J."/>
            <person name="Frankel J."/>
            <person name="Tsao C.-C."/>
            <person name="Gorovsky M.A."/>
            <person name="Keeling P.J."/>
            <person name="Waller R.F."/>
            <person name="Patron N.J."/>
            <person name="Cherry J.M."/>
            <person name="Stover N.A."/>
            <person name="Krieger C.J."/>
            <person name="del Toro C."/>
            <person name="Ryder H.F."/>
            <person name="Williamson S.C."/>
            <person name="Barbeau R.A."/>
            <person name="Hamilton E.P."/>
            <person name="Orias E."/>
        </authorList>
    </citation>
    <scope>NUCLEOTIDE SEQUENCE [LARGE SCALE GENOMIC DNA]</scope>
    <source>
        <strain evidence="2">SB210</strain>
    </source>
</reference>
<dbReference type="InParanoid" id="Q22LQ5"/>
<dbReference type="Proteomes" id="UP000009168">
    <property type="component" value="Unassembled WGS sequence"/>
</dbReference>
<protein>
    <submittedName>
        <fullName evidence="1">Uncharacterized protein</fullName>
    </submittedName>
</protein>
<dbReference type="KEGG" id="tet:TTHERM_00700940"/>